<accession>A0A2C3ZU07</accession>
<organism evidence="1 2">
    <name type="scientific">Bacillus pseudomycoides</name>
    <dbReference type="NCBI Taxonomy" id="64104"/>
    <lineage>
        <taxon>Bacteria</taxon>
        <taxon>Bacillati</taxon>
        <taxon>Bacillota</taxon>
        <taxon>Bacilli</taxon>
        <taxon>Bacillales</taxon>
        <taxon>Bacillaceae</taxon>
        <taxon>Bacillus</taxon>
        <taxon>Bacillus cereus group</taxon>
    </lineage>
</organism>
<dbReference type="Proteomes" id="UP000219775">
    <property type="component" value="Unassembled WGS sequence"/>
</dbReference>
<reference evidence="1 2" key="1">
    <citation type="submission" date="2017-09" db="EMBL/GenBank/DDBJ databases">
        <title>Large-scale bioinformatics analysis of Bacillus genomes uncovers conserved roles of natural products in bacterial physiology.</title>
        <authorList>
            <consortium name="Agbiome Team Llc"/>
            <person name="Bleich R.M."/>
            <person name="Grubbs K.J."/>
            <person name="Santa Maria K.C."/>
            <person name="Allen S.E."/>
            <person name="Farag S."/>
            <person name="Shank E.A."/>
            <person name="Bowers A."/>
        </authorList>
    </citation>
    <scope>NUCLEOTIDE SEQUENCE [LARGE SCALE GENOMIC DNA]</scope>
    <source>
        <strain evidence="1 2">AFS009893</strain>
    </source>
</reference>
<name>A0A2C3ZU07_9BACI</name>
<evidence type="ECO:0000313" key="2">
    <source>
        <dbReference type="Proteomes" id="UP000219775"/>
    </source>
</evidence>
<gene>
    <name evidence="1" type="ORF">CN613_03085</name>
</gene>
<protein>
    <submittedName>
        <fullName evidence="1">Uncharacterized protein</fullName>
    </submittedName>
</protein>
<proteinExistence type="predicted"/>
<evidence type="ECO:0000313" key="1">
    <source>
        <dbReference type="EMBL" id="PEM72730.1"/>
    </source>
</evidence>
<sequence>MKKENIFKVESISGSIVWAAFIKINGSKAITKPPLRSLLSIGPKAVAPVSPAKVNAPASIIFFIIEMHSY</sequence>
<dbReference type="EMBL" id="NUDP01000009">
    <property type="protein sequence ID" value="PEM72730.1"/>
    <property type="molecule type" value="Genomic_DNA"/>
</dbReference>
<comment type="caution">
    <text evidence="1">The sequence shown here is derived from an EMBL/GenBank/DDBJ whole genome shotgun (WGS) entry which is preliminary data.</text>
</comment>
<dbReference type="AlphaFoldDB" id="A0A2C3ZU07"/>